<dbReference type="EMBL" id="KC595276">
    <property type="protein sequence ID" value="AGK84802.1"/>
    <property type="molecule type" value="Genomic_DNA"/>
</dbReference>
<dbReference type="Pfam" id="PF20558">
    <property type="entry name" value="DUF6769"/>
    <property type="match status" value="1"/>
</dbReference>
<gene>
    <name evidence="1" type="ORF">metaSSY_00480</name>
</gene>
<organism evidence="1">
    <name type="scientific">uncultured bacterium BAC10G6</name>
    <dbReference type="NCBI Taxonomy" id="1329522"/>
    <lineage>
        <taxon>Bacteria</taxon>
        <taxon>environmental samples</taxon>
    </lineage>
</organism>
<evidence type="ECO:0000313" key="1">
    <source>
        <dbReference type="EMBL" id="AGK84802.1"/>
    </source>
</evidence>
<accession>R4JCV2</accession>
<name>R4JCV2_9BACT</name>
<sequence>MVLAVLMLLLVTVTPHHHHNDAACVYVEHCEKDNTDNDKHTRHHSDGTQCIEKGAVIEGKIQTLNNIPAKVIPDFIAVLNIIRILFFSGFRFTN</sequence>
<dbReference type="AlphaFoldDB" id="R4JCV2"/>
<reference evidence="1" key="1">
    <citation type="journal article" date="2013" name="Appl. Environ. Microbiol.">
        <title>Functional screening of a metagenomic library reveals operons responsible for enhanced intestinal colonization by gut commensal microbes.</title>
        <authorList>
            <person name="Yoon M.Y."/>
            <person name="Lee K.M."/>
            <person name="Yoon Y."/>
            <person name="Go J."/>
            <person name="Park Y."/>
            <person name="Cho Y.J."/>
            <person name="Tannock G.W."/>
            <person name="Yoon S.S."/>
        </authorList>
    </citation>
    <scope>NUCLEOTIDE SEQUENCE</scope>
</reference>
<dbReference type="InterPro" id="IPR046660">
    <property type="entry name" value="DUF6769"/>
</dbReference>
<proteinExistence type="predicted"/>
<protein>
    <submittedName>
        <fullName evidence="1">Uncharacterized protein</fullName>
    </submittedName>
</protein>